<dbReference type="Proteomes" id="UP000292262">
    <property type="component" value="Unassembled WGS sequence"/>
</dbReference>
<organism evidence="6 7">
    <name type="scientific">Aquimarina brevivitae</name>
    <dbReference type="NCBI Taxonomy" id="323412"/>
    <lineage>
        <taxon>Bacteria</taxon>
        <taxon>Pseudomonadati</taxon>
        <taxon>Bacteroidota</taxon>
        <taxon>Flavobacteriia</taxon>
        <taxon>Flavobacteriales</taxon>
        <taxon>Flavobacteriaceae</taxon>
        <taxon>Aquimarina</taxon>
    </lineage>
</organism>
<comment type="subcellular location">
    <subcellularLocation>
        <location evidence="1">Membrane</location>
        <topology evidence="1">Multi-pass membrane protein</topology>
    </subcellularLocation>
</comment>
<evidence type="ECO:0000256" key="5">
    <source>
        <dbReference type="SAM" id="Phobius"/>
    </source>
</evidence>
<gene>
    <name evidence="6" type="ORF">EV197_1285</name>
</gene>
<evidence type="ECO:0000256" key="1">
    <source>
        <dbReference type="ARBA" id="ARBA00004141"/>
    </source>
</evidence>
<protein>
    <submittedName>
        <fullName evidence="6">DoxX-like protein</fullName>
    </submittedName>
</protein>
<sequence length="127" mass="14084">MTTMDYILIALKVIVGLSILNVWLVQNKKPTRWRGGNATTIIEEFKVYGLPVWFCYVVGTLKVLLALLLMASIWEPMLQQPSAIGLGALLLGSITMHIKIGDPAYKSFPAALFCLMCAFIAFGPQFF</sequence>
<reference evidence="6 7" key="1">
    <citation type="submission" date="2019-02" db="EMBL/GenBank/DDBJ databases">
        <title>Genomic Encyclopedia of Type Strains, Phase IV (KMG-IV): sequencing the most valuable type-strain genomes for metagenomic binning, comparative biology and taxonomic classification.</title>
        <authorList>
            <person name="Goeker M."/>
        </authorList>
    </citation>
    <scope>NUCLEOTIDE SEQUENCE [LARGE SCALE GENOMIC DNA]</scope>
    <source>
        <strain evidence="6 7">DSM 17196</strain>
    </source>
</reference>
<evidence type="ECO:0000256" key="4">
    <source>
        <dbReference type="ARBA" id="ARBA00023136"/>
    </source>
</evidence>
<proteinExistence type="predicted"/>
<feature type="transmembrane region" description="Helical" evidence="5">
    <location>
        <begin position="6"/>
        <end position="26"/>
    </location>
</feature>
<name>A0A4Q7PHM6_9FLAO</name>
<dbReference type="Pfam" id="PF13564">
    <property type="entry name" value="DoxX_2"/>
    <property type="match status" value="1"/>
</dbReference>
<evidence type="ECO:0000313" key="6">
    <source>
        <dbReference type="EMBL" id="RZT00055.1"/>
    </source>
</evidence>
<dbReference type="EMBL" id="SGXE01000001">
    <property type="protein sequence ID" value="RZT00055.1"/>
    <property type="molecule type" value="Genomic_DNA"/>
</dbReference>
<evidence type="ECO:0000256" key="3">
    <source>
        <dbReference type="ARBA" id="ARBA00022989"/>
    </source>
</evidence>
<keyword evidence="7" id="KW-1185">Reference proteome</keyword>
<evidence type="ECO:0000256" key="2">
    <source>
        <dbReference type="ARBA" id="ARBA00022692"/>
    </source>
</evidence>
<keyword evidence="2 5" id="KW-0812">Transmembrane</keyword>
<accession>A0A4Q7PHM6</accession>
<dbReference type="OrthoDB" id="1493324at2"/>
<keyword evidence="4 5" id="KW-0472">Membrane</keyword>
<dbReference type="AlphaFoldDB" id="A0A4Q7PHM6"/>
<feature type="transmembrane region" description="Helical" evidence="5">
    <location>
        <begin position="47"/>
        <end position="71"/>
    </location>
</feature>
<feature type="transmembrane region" description="Helical" evidence="5">
    <location>
        <begin position="77"/>
        <end position="96"/>
    </location>
</feature>
<feature type="transmembrane region" description="Helical" evidence="5">
    <location>
        <begin position="108"/>
        <end position="126"/>
    </location>
</feature>
<dbReference type="GO" id="GO:0016020">
    <property type="term" value="C:membrane"/>
    <property type="evidence" value="ECO:0007669"/>
    <property type="project" value="UniProtKB-SubCell"/>
</dbReference>
<dbReference type="InterPro" id="IPR032808">
    <property type="entry name" value="DoxX"/>
</dbReference>
<keyword evidence="3 5" id="KW-1133">Transmembrane helix</keyword>
<evidence type="ECO:0000313" key="7">
    <source>
        <dbReference type="Proteomes" id="UP000292262"/>
    </source>
</evidence>
<comment type="caution">
    <text evidence="6">The sequence shown here is derived from an EMBL/GenBank/DDBJ whole genome shotgun (WGS) entry which is preliminary data.</text>
</comment>